<reference evidence="1" key="1">
    <citation type="journal article" date="2021" name="Proc. Natl. Acad. Sci. U.S.A.">
        <title>Global biogeography of chemosynthetic symbionts reveals both localized and globally distributed symbiont groups. .</title>
        <authorList>
            <person name="Osvatic J.T."/>
            <person name="Wilkins L.G.E."/>
            <person name="Leibrecht L."/>
            <person name="Leray M."/>
            <person name="Zauner S."/>
            <person name="Polzin J."/>
            <person name="Camacho Y."/>
            <person name="Gros O."/>
            <person name="van Gils J.A."/>
            <person name="Eisen J.A."/>
            <person name="Petersen J.M."/>
            <person name="Yuen B."/>
        </authorList>
    </citation>
    <scope>NUCLEOTIDE SEQUENCE</scope>
    <source>
        <strain evidence="1">MAGL173</strain>
    </source>
</reference>
<accession>A0A9E4MZD8</accession>
<protein>
    <recommendedName>
        <fullName evidence="3">DUF1289 domain-containing protein</fullName>
    </recommendedName>
</protein>
<name>A0A9E4MZD8_9GAMM</name>
<proteinExistence type="predicted"/>
<dbReference type="AlphaFoldDB" id="A0A9E4MZD8"/>
<gene>
    <name evidence="1" type="ORF">JAZ04_00885</name>
</gene>
<evidence type="ECO:0008006" key="3">
    <source>
        <dbReference type="Google" id="ProtNLM"/>
    </source>
</evidence>
<dbReference type="EMBL" id="JAEPDI010000001">
    <property type="protein sequence ID" value="MCG7937399.1"/>
    <property type="molecule type" value="Genomic_DNA"/>
</dbReference>
<evidence type="ECO:0000313" key="2">
    <source>
        <dbReference type="Proteomes" id="UP000886687"/>
    </source>
</evidence>
<dbReference type="Proteomes" id="UP000886687">
    <property type="component" value="Unassembled WGS sequence"/>
</dbReference>
<comment type="caution">
    <text evidence="1">The sequence shown here is derived from an EMBL/GenBank/DDBJ whole genome shotgun (WGS) entry which is preliminary data.</text>
</comment>
<organism evidence="1 2">
    <name type="scientific">Candidatus Thiodiazotropha lotti</name>
    <dbReference type="NCBI Taxonomy" id="2792787"/>
    <lineage>
        <taxon>Bacteria</taxon>
        <taxon>Pseudomonadati</taxon>
        <taxon>Pseudomonadota</taxon>
        <taxon>Gammaproteobacteria</taxon>
        <taxon>Chromatiales</taxon>
        <taxon>Sedimenticolaceae</taxon>
        <taxon>Candidatus Thiodiazotropha</taxon>
    </lineage>
</organism>
<evidence type="ECO:0000313" key="1">
    <source>
        <dbReference type="EMBL" id="MCG7937399.1"/>
    </source>
</evidence>
<sequence length="80" mass="9396">MSIFKPCQGKNACRDNGEVCLTCGRSLSEIEQLRRLMKDISSMALEYEYENIEEFVQYFARKVEKTIRHERTEKSNGLSR</sequence>